<dbReference type="GO" id="GO:0006629">
    <property type="term" value="P:lipid metabolic process"/>
    <property type="evidence" value="ECO:0007669"/>
    <property type="project" value="InterPro"/>
</dbReference>
<accession>H9MCV2</accession>
<organism evidence="2">
    <name type="scientific">Pinus radiata</name>
    <name type="common">Monterey pine</name>
    <name type="synonym">Pinus insignis</name>
    <dbReference type="NCBI Taxonomy" id="3347"/>
    <lineage>
        <taxon>Eukaryota</taxon>
        <taxon>Viridiplantae</taxon>
        <taxon>Streptophyta</taxon>
        <taxon>Embryophyta</taxon>
        <taxon>Tracheophyta</taxon>
        <taxon>Spermatophyta</taxon>
        <taxon>Pinopsida</taxon>
        <taxon>Pinidae</taxon>
        <taxon>Conifers I</taxon>
        <taxon>Pinales</taxon>
        <taxon>Pinaceae</taxon>
        <taxon>Pinus</taxon>
        <taxon>Pinus subgen. Pinus</taxon>
    </lineage>
</organism>
<gene>
    <name evidence="2" type="ORF">CL2411Contig1_05</name>
</gene>
<name>H9MCV2_PINRA</name>
<dbReference type="InterPro" id="IPR029058">
    <property type="entry name" value="AB_hydrolase_fold"/>
</dbReference>
<dbReference type="EMBL" id="JQ263856">
    <property type="protein sequence ID" value="AEW08949.1"/>
    <property type="molecule type" value="Genomic_DNA"/>
</dbReference>
<feature type="non-terminal residue" evidence="2">
    <location>
        <position position="78"/>
    </location>
</feature>
<reference evidence="2" key="1">
    <citation type="submission" date="2011-12" db="EMBL/GenBank/DDBJ databases">
        <title>Nucleotide Diversity and Divergence in the Loblolly Pine Gene Space.</title>
        <authorList>
            <person name="Neale D.B."/>
            <person name="Wegrzyn J.L."/>
            <person name="Lee J.M."/>
            <person name="Eckert A.J."/>
            <person name="Liechty J.D."/>
            <person name="Stevens K.A."/>
            <person name="Langley C.H."/>
        </authorList>
    </citation>
    <scope>NUCLEOTIDE SEQUENCE</scope>
    <source>
        <strain evidence="2">6736</strain>
        <tissue evidence="2">Megagametophyte</tissue>
    </source>
</reference>
<dbReference type="AlphaFoldDB" id="H9MCV2"/>
<sequence>VQPYYSNYDCHEYSITTTDGFRLGIQRINTRSDLGQKGPVFLNHGVLSGGDTWVLNPPDQSDKSSAFILANAGYDVWI</sequence>
<dbReference type="PANTHER" id="PTHR11005">
    <property type="entry name" value="LYSOSOMAL ACID LIPASE-RELATED"/>
    <property type="match status" value="1"/>
</dbReference>
<dbReference type="Gene3D" id="3.40.50.1820">
    <property type="entry name" value="alpha/beta hydrolase"/>
    <property type="match status" value="1"/>
</dbReference>
<dbReference type="InterPro" id="IPR006693">
    <property type="entry name" value="AB_hydrolase_lipase"/>
</dbReference>
<feature type="domain" description="Partial AB-hydrolase lipase" evidence="1">
    <location>
        <begin position="6"/>
        <end position="56"/>
    </location>
</feature>
<evidence type="ECO:0000313" key="2">
    <source>
        <dbReference type="EMBL" id="AEW08949.1"/>
    </source>
</evidence>
<proteinExistence type="predicted"/>
<feature type="non-terminal residue" evidence="2">
    <location>
        <position position="1"/>
    </location>
</feature>
<dbReference type="SUPFAM" id="SSF53474">
    <property type="entry name" value="alpha/beta-Hydrolases"/>
    <property type="match status" value="1"/>
</dbReference>
<protein>
    <recommendedName>
        <fullName evidence="1">Partial AB-hydrolase lipase domain-containing protein</fullName>
    </recommendedName>
</protein>
<evidence type="ECO:0000259" key="1">
    <source>
        <dbReference type="Pfam" id="PF04083"/>
    </source>
</evidence>
<dbReference type="Pfam" id="PF04083">
    <property type="entry name" value="Abhydro_lipase"/>
    <property type="match status" value="1"/>
</dbReference>